<keyword evidence="3 9" id="KW-0489">Methyltransferase</keyword>
<dbReference type="Gene3D" id="3.30.2130.30">
    <property type="match status" value="1"/>
</dbReference>
<evidence type="ECO:0000256" key="4">
    <source>
        <dbReference type="ARBA" id="ARBA00022679"/>
    </source>
</evidence>
<keyword evidence="4 9" id="KW-0808">Transferase</keyword>
<dbReference type="GO" id="GO:0005737">
    <property type="term" value="C:cytoplasm"/>
    <property type="evidence" value="ECO:0007669"/>
    <property type="project" value="InterPro"/>
</dbReference>
<keyword evidence="10" id="KW-1185">Reference proteome</keyword>
<dbReference type="CDD" id="cd02440">
    <property type="entry name" value="AdoMet_MTases"/>
    <property type="match status" value="1"/>
</dbReference>
<dbReference type="GO" id="GO:0008990">
    <property type="term" value="F:rRNA (guanine-N2-)-methyltransferase activity"/>
    <property type="evidence" value="ECO:0007669"/>
    <property type="project" value="InterPro"/>
</dbReference>
<dbReference type="EMBL" id="JABRWO010000012">
    <property type="protein sequence ID" value="MBA2116949.1"/>
    <property type="molecule type" value="Genomic_DNA"/>
</dbReference>
<keyword evidence="1" id="KW-0963">Cytoplasm</keyword>
<organism evidence="9 10">
    <name type="scientific">Bremerella alba</name>
    <dbReference type="NCBI Taxonomy" id="980252"/>
    <lineage>
        <taxon>Bacteria</taxon>
        <taxon>Pseudomonadati</taxon>
        <taxon>Planctomycetota</taxon>
        <taxon>Planctomycetia</taxon>
        <taxon>Pirellulales</taxon>
        <taxon>Pirellulaceae</taxon>
        <taxon>Bremerella</taxon>
    </lineage>
</organism>
<dbReference type="InterPro" id="IPR054170">
    <property type="entry name" value="RlmL_1st"/>
</dbReference>
<evidence type="ECO:0000313" key="10">
    <source>
        <dbReference type="Proteomes" id="UP000551616"/>
    </source>
</evidence>
<evidence type="ECO:0000256" key="3">
    <source>
        <dbReference type="ARBA" id="ARBA00022603"/>
    </source>
</evidence>
<dbReference type="SUPFAM" id="SSF53335">
    <property type="entry name" value="S-adenosyl-L-methionine-dependent methyltransferases"/>
    <property type="match status" value="2"/>
</dbReference>
<dbReference type="InterPro" id="IPR019614">
    <property type="entry name" value="SAM-dep_methyl-trfase"/>
</dbReference>
<dbReference type="InterPro" id="IPR004114">
    <property type="entry name" value="THUMP_dom"/>
</dbReference>
<sequence length="733" mass="82966">MNSSNPLNLLASTAFGIEAVTARELQTLGYKTEILGSGRVRFAGNYNDAMKANLHLRTADRVLIEVAQIPAGDFDALFDGVKELPWEAFIDAEGAFPVKGRSYQSQLTSVPAVQRATKRAIVERLQSAHGEKLPESGATYTVEVAIAKDIATLTIDTSGAGLARRGYLDAERHSPMKTTLAAALVQLSHWNPDRPLVDPFCGSGVVLIEAAMIGRKMVPGLLRDFALVDWPAVDQEAWLDLLEEARAQVLETLPESIIGYDEDGSALRLARQQAIDAGVDHNIHFQRQSFAELTSKRKYGCLITSTPYDDHSRARREQWEFHCSFPGVLRQLPTWSHFILTAFPEFERAIGQEATKRRKMYNGRTECHYYQYHGPPPPKANDESAPESAEQQPRRSFTPAFGGLDDKAKEQAQLLKNRLSKRARHLRRWPKKGIHCYRLYERDIPEIPLVIDLYHDYLHITDYDRPHDRTPAQYADWLDHMAEAAREVLEIPEGHVFVKHRTRQSGNTQHEKVAEESKIVVVEEGGLKFEANLSDYVDTGLFLDHRNLRSQFRDEASGKRVLNLFCYTGAFSVYAAAGGATSTTSVDLNANYLDWAGRNFQLNGLSISKHHFIRSDVMDYLRNQRPEPKFDLAIVDVPTFSNSKRTDDVWDVQDDHVELIGLTLNLLSEGGVLYFSNNFRRFKLNEEALENVQIREISKHTVPEDFRNQRIHRCWKMVRKTGKASNDITEGHG</sequence>
<reference evidence="9 10" key="1">
    <citation type="submission" date="2020-05" db="EMBL/GenBank/DDBJ databases">
        <title>Bremerella alba sp. nov., a novel planctomycete isolated from the surface of the macroalga Fucus spiralis.</title>
        <authorList>
            <person name="Godinho O."/>
            <person name="Botelho R."/>
            <person name="Albuquerque L."/>
            <person name="Wiegand S."/>
            <person name="Da Costa M.S."/>
            <person name="Lobo-Da-Cunha A."/>
            <person name="Jogler C."/>
            <person name="Lage O.M."/>
        </authorList>
    </citation>
    <scope>NUCLEOTIDE SEQUENCE [LARGE SCALE GENOMIC DNA]</scope>
    <source>
        <strain evidence="9 10">FF15</strain>
    </source>
</reference>
<evidence type="ECO:0000313" key="9">
    <source>
        <dbReference type="EMBL" id="MBA2116949.1"/>
    </source>
</evidence>
<dbReference type="InterPro" id="IPR029063">
    <property type="entry name" value="SAM-dependent_MTases_sf"/>
</dbReference>
<dbReference type="GO" id="GO:0070043">
    <property type="term" value="F:rRNA (guanine-N7-)-methyltransferase activity"/>
    <property type="evidence" value="ECO:0007669"/>
    <property type="project" value="TreeGrafter"/>
</dbReference>
<dbReference type="InterPro" id="IPR000241">
    <property type="entry name" value="RlmKL-like_Mtase"/>
</dbReference>
<accession>A0A7V8V922</accession>
<evidence type="ECO:0000259" key="8">
    <source>
        <dbReference type="PROSITE" id="PS51165"/>
    </source>
</evidence>
<dbReference type="Proteomes" id="UP000551616">
    <property type="component" value="Unassembled WGS sequence"/>
</dbReference>
<dbReference type="Pfam" id="PF02926">
    <property type="entry name" value="THUMP"/>
    <property type="match status" value="1"/>
</dbReference>
<keyword evidence="2" id="KW-0698">rRNA processing</keyword>
<dbReference type="PROSITE" id="PS01261">
    <property type="entry name" value="UPF0020"/>
    <property type="match status" value="1"/>
</dbReference>
<feature type="region of interest" description="Disordered" evidence="7">
    <location>
        <begin position="371"/>
        <end position="403"/>
    </location>
</feature>
<dbReference type="Gene3D" id="3.30.750.80">
    <property type="entry name" value="RNA methyltransferase domain (HRMD) like"/>
    <property type="match status" value="1"/>
</dbReference>
<dbReference type="PIRSF" id="PIRSF037618">
    <property type="entry name" value="RNA_Mtase_bacteria_prd"/>
    <property type="match status" value="1"/>
</dbReference>
<dbReference type="CDD" id="cd11715">
    <property type="entry name" value="THUMP_AdoMetMT"/>
    <property type="match status" value="1"/>
</dbReference>
<dbReference type="PROSITE" id="PS51165">
    <property type="entry name" value="THUMP"/>
    <property type="match status" value="1"/>
</dbReference>
<dbReference type="InterPro" id="IPR017244">
    <property type="entry name" value="23SrRNA_methyltr_KL"/>
</dbReference>
<evidence type="ECO:0000256" key="2">
    <source>
        <dbReference type="ARBA" id="ARBA00022552"/>
    </source>
</evidence>
<dbReference type="InterPro" id="IPR053943">
    <property type="entry name" value="RlmKL-like_Mtase_CS"/>
</dbReference>
<dbReference type="Pfam" id="PF22020">
    <property type="entry name" value="RlmL_1st"/>
    <property type="match status" value="1"/>
</dbReference>
<dbReference type="GO" id="GO:0003723">
    <property type="term" value="F:RNA binding"/>
    <property type="evidence" value="ECO:0007669"/>
    <property type="project" value="UniProtKB-UniRule"/>
</dbReference>
<dbReference type="RefSeq" id="WP_207398337.1">
    <property type="nucleotide sequence ID" value="NZ_JABRWO010000012.1"/>
</dbReference>
<dbReference type="Gene3D" id="3.40.50.150">
    <property type="entry name" value="Vaccinia Virus protein VP39"/>
    <property type="match status" value="2"/>
</dbReference>
<dbReference type="SMART" id="SM00981">
    <property type="entry name" value="THUMP"/>
    <property type="match status" value="1"/>
</dbReference>
<evidence type="ECO:0000256" key="5">
    <source>
        <dbReference type="ARBA" id="ARBA00022691"/>
    </source>
</evidence>
<dbReference type="PANTHER" id="PTHR47313:SF1">
    <property type="entry name" value="RIBOSOMAL RNA LARGE SUBUNIT METHYLTRANSFERASE K_L"/>
    <property type="match status" value="1"/>
</dbReference>
<evidence type="ECO:0000256" key="6">
    <source>
        <dbReference type="PROSITE-ProRule" id="PRU00529"/>
    </source>
</evidence>
<dbReference type="Pfam" id="PF01170">
    <property type="entry name" value="UPF0020"/>
    <property type="match status" value="1"/>
</dbReference>
<evidence type="ECO:0000256" key="1">
    <source>
        <dbReference type="ARBA" id="ARBA00022490"/>
    </source>
</evidence>
<gene>
    <name evidence="9" type="primary">rlmL_2</name>
    <name evidence="9" type="ORF">HOV93_41430</name>
</gene>
<evidence type="ECO:0000256" key="7">
    <source>
        <dbReference type="SAM" id="MobiDB-lite"/>
    </source>
</evidence>
<dbReference type="AlphaFoldDB" id="A0A7V8V922"/>
<dbReference type="PANTHER" id="PTHR47313">
    <property type="entry name" value="RIBOSOMAL RNA LARGE SUBUNIT METHYLTRANSFERASE K/L"/>
    <property type="match status" value="1"/>
</dbReference>
<proteinExistence type="predicted"/>
<dbReference type="Pfam" id="PF10672">
    <property type="entry name" value="Methyltrans_SAM"/>
    <property type="match status" value="1"/>
</dbReference>
<feature type="domain" description="THUMP" evidence="8">
    <location>
        <begin position="48"/>
        <end position="157"/>
    </location>
</feature>
<comment type="caution">
    <text evidence="9">The sequence shown here is derived from an EMBL/GenBank/DDBJ whole genome shotgun (WGS) entry which is preliminary data.</text>
</comment>
<dbReference type="NCBIfam" id="NF008748">
    <property type="entry name" value="PRK11783.1"/>
    <property type="match status" value="1"/>
</dbReference>
<keyword evidence="6" id="KW-0694">RNA-binding</keyword>
<keyword evidence="5" id="KW-0949">S-adenosyl-L-methionine</keyword>
<name>A0A7V8V922_9BACT</name>
<protein>
    <submittedName>
        <fullName evidence="9">Ribosomal RNA large subunit methyltransferase K/L</fullName>
    </submittedName>
</protein>